<evidence type="ECO:0000313" key="2">
    <source>
        <dbReference type="Proteomes" id="UP000273105"/>
    </source>
</evidence>
<protein>
    <submittedName>
        <fullName evidence="1">Histidine kinase</fullName>
    </submittedName>
</protein>
<accession>A0ABX9U2K7</accession>
<keyword evidence="1" id="KW-0418">Kinase</keyword>
<keyword evidence="1" id="KW-0808">Transferase</keyword>
<proteinExistence type="predicted"/>
<keyword evidence="2" id="KW-1185">Reference proteome</keyword>
<reference evidence="1 2" key="1">
    <citation type="submission" date="2018-09" db="EMBL/GenBank/DDBJ databases">
        <title>The draft genome of Acinetobacter sp. strains.</title>
        <authorList>
            <person name="Qin J."/>
            <person name="Feng Y."/>
            <person name="Zong Z."/>
        </authorList>
    </citation>
    <scope>NUCLEOTIDE SEQUENCE [LARGE SCALE GENOMIC DNA]</scope>
    <source>
        <strain evidence="1 2">WCHAc060001</strain>
    </source>
</reference>
<comment type="caution">
    <text evidence="1">The sequence shown here is derived from an EMBL/GenBank/DDBJ whole genome shotgun (WGS) entry which is preliminary data.</text>
</comment>
<name>A0ABX9U2K7_9GAMM</name>
<gene>
    <name evidence="1" type="ORF">D9K79_18475</name>
</gene>
<dbReference type="InterPro" id="IPR008979">
    <property type="entry name" value="Galactose-bd-like_sf"/>
</dbReference>
<feature type="non-terminal residue" evidence="1">
    <location>
        <position position="133"/>
    </location>
</feature>
<dbReference type="EMBL" id="RCHE01000108">
    <property type="protein sequence ID" value="RLL35518.1"/>
    <property type="molecule type" value="Genomic_DNA"/>
</dbReference>
<dbReference type="GO" id="GO:0016301">
    <property type="term" value="F:kinase activity"/>
    <property type="evidence" value="ECO:0007669"/>
    <property type="project" value="UniProtKB-KW"/>
</dbReference>
<sequence length="133" mass="15512">MTTEVHAYQQATKCYAQLKQIQSAKGIGPNAKGRPQISQWQTISSTPDYWNDRWPKFSGTVWYKLTWQFHCDEKQNQPMMLSVSFINMAGQVYINDHFLWQNKSLEEPLSRNLNIPRRWVLPVGILKPGENTV</sequence>
<dbReference type="SUPFAM" id="SSF49785">
    <property type="entry name" value="Galactose-binding domain-like"/>
    <property type="match status" value="1"/>
</dbReference>
<dbReference type="Gene3D" id="2.60.120.260">
    <property type="entry name" value="Galactose-binding domain-like"/>
    <property type="match status" value="1"/>
</dbReference>
<evidence type="ECO:0000313" key="1">
    <source>
        <dbReference type="EMBL" id="RLL35518.1"/>
    </source>
</evidence>
<organism evidence="1 2">
    <name type="scientific">Acinetobacter cumulans</name>
    <dbReference type="NCBI Taxonomy" id="2136182"/>
    <lineage>
        <taxon>Bacteria</taxon>
        <taxon>Pseudomonadati</taxon>
        <taxon>Pseudomonadota</taxon>
        <taxon>Gammaproteobacteria</taxon>
        <taxon>Moraxellales</taxon>
        <taxon>Moraxellaceae</taxon>
        <taxon>Acinetobacter</taxon>
    </lineage>
</organism>
<dbReference type="Proteomes" id="UP000273105">
    <property type="component" value="Unassembled WGS sequence"/>
</dbReference>